<reference evidence="3 4" key="1">
    <citation type="submission" date="2018-06" db="EMBL/GenBank/DDBJ databases">
        <title>A transcriptomic atlas of mushroom development highlights an independent origin of complex multicellularity.</title>
        <authorList>
            <consortium name="DOE Joint Genome Institute"/>
            <person name="Krizsan K."/>
            <person name="Almasi E."/>
            <person name="Merenyi Z."/>
            <person name="Sahu N."/>
            <person name="Viragh M."/>
            <person name="Koszo T."/>
            <person name="Mondo S."/>
            <person name="Kiss B."/>
            <person name="Balint B."/>
            <person name="Kues U."/>
            <person name="Barry K."/>
            <person name="Hegedus J.C."/>
            <person name="Henrissat B."/>
            <person name="Johnson J."/>
            <person name="Lipzen A."/>
            <person name="Ohm R."/>
            <person name="Nagy I."/>
            <person name="Pangilinan J."/>
            <person name="Yan J."/>
            <person name="Xiong Y."/>
            <person name="Grigoriev I.V."/>
            <person name="Hibbett D.S."/>
            <person name="Nagy L.G."/>
        </authorList>
    </citation>
    <scope>NUCLEOTIDE SEQUENCE [LARGE SCALE GENOMIC DNA]</scope>
    <source>
        <strain evidence="3 4">SZMC22713</strain>
    </source>
</reference>
<name>A0A4Y7PEE3_9AGAM</name>
<feature type="region of interest" description="Disordered" evidence="1">
    <location>
        <begin position="727"/>
        <end position="790"/>
    </location>
</feature>
<evidence type="ECO:0000256" key="1">
    <source>
        <dbReference type="SAM" id="MobiDB-lite"/>
    </source>
</evidence>
<organism evidence="3 4">
    <name type="scientific">Rickenella mellea</name>
    <dbReference type="NCBI Taxonomy" id="50990"/>
    <lineage>
        <taxon>Eukaryota</taxon>
        <taxon>Fungi</taxon>
        <taxon>Dikarya</taxon>
        <taxon>Basidiomycota</taxon>
        <taxon>Agaricomycotina</taxon>
        <taxon>Agaricomycetes</taxon>
        <taxon>Hymenochaetales</taxon>
        <taxon>Rickenellaceae</taxon>
        <taxon>Rickenella</taxon>
    </lineage>
</organism>
<dbReference type="Proteomes" id="UP000294933">
    <property type="component" value="Unassembled WGS sequence"/>
</dbReference>
<dbReference type="STRING" id="50990.A0A4Y7PEE3"/>
<dbReference type="VEuPathDB" id="FungiDB:BD410DRAFT_735116"/>
<feature type="domain" description="DUF6589" evidence="2">
    <location>
        <begin position="258"/>
        <end position="667"/>
    </location>
</feature>
<dbReference type="InterPro" id="IPR046496">
    <property type="entry name" value="DUF6589"/>
</dbReference>
<keyword evidence="4" id="KW-1185">Reference proteome</keyword>
<protein>
    <recommendedName>
        <fullName evidence="2">DUF6589 domain-containing protein</fullName>
    </recommendedName>
</protein>
<evidence type="ECO:0000259" key="2">
    <source>
        <dbReference type="Pfam" id="PF20231"/>
    </source>
</evidence>
<evidence type="ECO:0000313" key="3">
    <source>
        <dbReference type="EMBL" id="TDL13616.1"/>
    </source>
</evidence>
<feature type="non-terminal residue" evidence="3">
    <location>
        <position position="1"/>
    </location>
</feature>
<accession>A0A4Y7PEE3</accession>
<feature type="compositionally biased region" description="Polar residues" evidence="1">
    <location>
        <begin position="740"/>
        <end position="749"/>
    </location>
</feature>
<dbReference type="Pfam" id="PF20231">
    <property type="entry name" value="DUF6589"/>
    <property type="match status" value="1"/>
</dbReference>
<evidence type="ECO:0000313" key="4">
    <source>
        <dbReference type="Proteomes" id="UP000294933"/>
    </source>
</evidence>
<sequence length="816" mass="91555">FDTLHEFILSLLDTNDQQLSAQVSRMLGAHGHEILDLIREKRPDIANSWAHGVTNEIYQAEANKLAKLLRPEAGQDISNLLEKFSLEELLTECKFVAPNFCSVLDTVGHDQANPSERRDHSLVLITVVCMLATSRSERSNEFQTVLGLYFLACGTSKSQFAVLHHSGLTSSYTKAILDLKRLSEELKNKAKALVRKVPCMISWDNINIAFHKAEQRHDNKNHFDNGTTATLIPLYGVEKNLPLDLLPQRTSRRQLLDITPVRDTLPSPVQAASLEKSFLWHIEDILLDAYPIIGRHFPDKKSPPPVSLPIPLHKTEVYPLPAMFIDESSINGTINVFETIFGKSLGLTDNEIKDHGVFLCAGDQLSVSLLDKVSGIRRDDIKLADNFSNFLKGQIGLFHVKMAGTRMILNEHWGKANSKSPWCLWLENTLLARKPISAGWKAKQLPPFRPTFELIVDLSLPAHVLNGCELLCGNESLAKWAASIKDYEDVRTLVGKVKNDLFSAVRVEELRALPEDRRDIVLENIILFNRDAIILRELSMAVRAGDVGRVTDVLAFWMVMFRGTGSMPKYADALFHLLKDLKTMAPELRHAFLMNWLVNTTGLKDGFKEIDLLQEHQNFWAKIVYLARGSNSSWQWISMVSVCVFYLRDVMQKLQLEYKIPHNGISHTTPSTTKDIAAIRKYLSEHAIQTYNPTRTGNEHATPVRDLMESGGAYTWTASAFRNFRPENYRTKTTATKKTSPASEPSANAHNDDDDADGSDTDEGSEPDTAFPASIFDLDSSPDITGDDLGLDRDCNGQSVDIDALVRATKDLIRDM</sequence>
<feature type="compositionally biased region" description="Acidic residues" evidence="1">
    <location>
        <begin position="752"/>
        <end position="766"/>
    </location>
</feature>
<dbReference type="OrthoDB" id="5424058at2759"/>
<proteinExistence type="predicted"/>
<gene>
    <name evidence="3" type="ORF">BD410DRAFT_735116</name>
</gene>
<dbReference type="EMBL" id="ML170523">
    <property type="protein sequence ID" value="TDL13616.1"/>
    <property type="molecule type" value="Genomic_DNA"/>
</dbReference>
<dbReference type="AlphaFoldDB" id="A0A4Y7PEE3"/>